<evidence type="ECO:0000313" key="4">
    <source>
        <dbReference type="Proteomes" id="UP000824116"/>
    </source>
</evidence>
<dbReference type="InterPro" id="IPR036217">
    <property type="entry name" value="MethylDNA_cys_MeTrfase_DNAb"/>
</dbReference>
<dbReference type="GO" id="GO:0006281">
    <property type="term" value="P:DNA repair"/>
    <property type="evidence" value="ECO:0007669"/>
    <property type="project" value="InterPro"/>
</dbReference>
<name>A0A9D2G9G3_9FIRM</name>
<feature type="domain" description="Methylated-DNA-[protein]-cysteine S-methyltransferase DNA binding" evidence="2">
    <location>
        <begin position="7"/>
        <end position="89"/>
    </location>
</feature>
<dbReference type="Pfam" id="PF01035">
    <property type="entry name" value="DNA_binding_1"/>
    <property type="match status" value="1"/>
</dbReference>
<keyword evidence="1" id="KW-0227">DNA damage</keyword>
<reference evidence="3" key="2">
    <citation type="submission" date="2021-04" db="EMBL/GenBank/DDBJ databases">
        <authorList>
            <person name="Gilroy R."/>
        </authorList>
    </citation>
    <scope>NUCLEOTIDE SEQUENCE</scope>
    <source>
        <strain evidence="3">CHK196-3914</strain>
    </source>
</reference>
<dbReference type="Gene3D" id="1.10.10.10">
    <property type="entry name" value="Winged helix-like DNA-binding domain superfamily/Winged helix DNA-binding domain"/>
    <property type="match status" value="1"/>
</dbReference>
<dbReference type="PANTHER" id="PTHR42942:SF1">
    <property type="entry name" value="ALKYLTRANSFERASE-LIKE PROTEIN 1"/>
    <property type="match status" value="1"/>
</dbReference>
<dbReference type="InterPro" id="IPR052520">
    <property type="entry name" value="ATL_DNA_repair"/>
</dbReference>
<dbReference type="Proteomes" id="UP000824116">
    <property type="component" value="Unassembled WGS sequence"/>
</dbReference>
<comment type="caution">
    <text evidence="3">The sequence shown here is derived from an EMBL/GenBank/DDBJ whole genome shotgun (WGS) entry which is preliminary data.</text>
</comment>
<dbReference type="CDD" id="cd06445">
    <property type="entry name" value="ATase"/>
    <property type="match status" value="1"/>
</dbReference>
<dbReference type="InterPro" id="IPR036388">
    <property type="entry name" value="WH-like_DNA-bd_sf"/>
</dbReference>
<dbReference type="PANTHER" id="PTHR42942">
    <property type="entry name" value="6-O-METHYLGUANINE DNA METHYLTRANSFERASE"/>
    <property type="match status" value="1"/>
</dbReference>
<proteinExistence type="predicted"/>
<reference evidence="3" key="1">
    <citation type="journal article" date="2021" name="PeerJ">
        <title>Extensive microbial diversity within the chicken gut microbiome revealed by metagenomics and culture.</title>
        <authorList>
            <person name="Gilroy R."/>
            <person name="Ravi A."/>
            <person name="Getino M."/>
            <person name="Pursley I."/>
            <person name="Horton D.L."/>
            <person name="Alikhan N.F."/>
            <person name="Baker D."/>
            <person name="Gharbi K."/>
            <person name="Hall N."/>
            <person name="Watson M."/>
            <person name="Adriaenssens E.M."/>
            <person name="Foster-Nyarko E."/>
            <person name="Jarju S."/>
            <person name="Secka A."/>
            <person name="Antonio M."/>
            <person name="Oren A."/>
            <person name="Chaudhuri R.R."/>
            <person name="La Ragione R."/>
            <person name="Hildebrand F."/>
            <person name="Pallen M.J."/>
        </authorList>
    </citation>
    <scope>NUCLEOTIDE SEQUENCE</scope>
    <source>
        <strain evidence="3">CHK196-3914</strain>
    </source>
</reference>
<dbReference type="InterPro" id="IPR014048">
    <property type="entry name" value="MethylDNA_cys_MeTrfase_DNA-bd"/>
</dbReference>
<gene>
    <name evidence="3" type="ORF">H9723_05030</name>
</gene>
<dbReference type="SUPFAM" id="SSF46767">
    <property type="entry name" value="Methylated DNA-protein cysteine methyltransferase, C-terminal domain"/>
    <property type="match status" value="1"/>
</dbReference>
<protein>
    <submittedName>
        <fullName evidence="3">MGMT family protein</fullName>
    </submittedName>
</protein>
<evidence type="ECO:0000259" key="2">
    <source>
        <dbReference type="Pfam" id="PF01035"/>
    </source>
</evidence>
<sequence>MQNGNFDFYQRAAIVCRAIPCGKAATYGQIAMLCGKPKNARQVGYALNRGRLGDGIPAHRVVNSRGILSGAAAFETDDMQRRLLEAEGVETEYTEDGWRVDLERDGWHNTMEEALRFRQIFEEQNI</sequence>
<dbReference type="GO" id="GO:0003824">
    <property type="term" value="F:catalytic activity"/>
    <property type="evidence" value="ECO:0007669"/>
    <property type="project" value="InterPro"/>
</dbReference>
<dbReference type="AlphaFoldDB" id="A0A9D2G9G3"/>
<evidence type="ECO:0000256" key="1">
    <source>
        <dbReference type="ARBA" id="ARBA00022763"/>
    </source>
</evidence>
<dbReference type="EMBL" id="DXAY01000119">
    <property type="protein sequence ID" value="HIZ74596.1"/>
    <property type="molecule type" value="Genomic_DNA"/>
</dbReference>
<evidence type="ECO:0000313" key="3">
    <source>
        <dbReference type="EMBL" id="HIZ74596.1"/>
    </source>
</evidence>
<accession>A0A9D2G9G3</accession>
<organism evidence="3 4">
    <name type="scientific">Candidatus Mediterraneibacter stercoravium</name>
    <dbReference type="NCBI Taxonomy" id="2838685"/>
    <lineage>
        <taxon>Bacteria</taxon>
        <taxon>Bacillati</taxon>
        <taxon>Bacillota</taxon>
        <taxon>Clostridia</taxon>
        <taxon>Lachnospirales</taxon>
        <taxon>Lachnospiraceae</taxon>
        <taxon>Mediterraneibacter</taxon>
    </lineage>
</organism>